<reference evidence="2 3" key="1">
    <citation type="submission" date="2018-02" db="EMBL/GenBank/DDBJ databases">
        <title>novel marine gammaproteobacteria from coastal saline agro ecosystem.</title>
        <authorList>
            <person name="Krishnan R."/>
            <person name="Ramesh Kumar N."/>
        </authorList>
    </citation>
    <scope>NUCLEOTIDE SEQUENCE [LARGE SCALE GENOMIC DNA]</scope>
    <source>
        <strain evidence="2 3">228</strain>
    </source>
</reference>
<dbReference type="EMBL" id="PRLP01000033">
    <property type="protein sequence ID" value="PPC77441.1"/>
    <property type="molecule type" value="Genomic_DNA"/>
</dbReference>
<dbReference type="InterPro" id="IPR037523">
    <property type="entry name" value="VOC_core"/>
</dbReference>
<comment type="caution">
    <text evidence="2">The sequence shown here is derived from an EMBL/GenBank/DDBJ whole genome shotgun (WGS) entry which is preliminary data.</text>
</comment>
<dbReference type="OrthoDB" id="9795306at2"/>
<keyword evidence="2" id="KW-0560">Oxidoreductase</keyword>
<keyword evidence="2" id="KW-0223">Dioxygenase</keyword>
<dbReference type="SUPFAM" id="SSF54593">
    <property type="entry name" value="Glyoxalase/Bleomycin resistance protein/Dihydroxybiphenyl dioxygenase"/>
    <property type="match status" value="1"/>
</dbReference>
<dbReference type="PANTHER" id="PTHR34109:SF1">
    <property type="entry name" value="VOC DOMAIN-CONTAINING PROTEIN"/>
    <property type="match status" value="1"/>
</dbReference>
<name>A0A2S5KRG0_9PROT</name>
<proteinExistence type="predicted"/>
<feature type="domain" description="VOC" evidence="1">
    <location>
        <begin position="7"/>
        <end position="124"/>
    </location>
</feature>
<dbReference type="CDD" id="cd07246">
    <property type="entry name" value="VOC_like"/>
    <property type="match status" value="1"/>
</dbReference>
<gene>
    <name evidence="2" type="ORF">C4K68_10130</name>
</gene>
<evidence type="ECO:0000313" key="2">
    <source>
        <dbReference type="EMBL" id="PPC77441.1"/>
    </source>
</evidence>
<dbReference type="PROSITE" id="PS51819">
    <property type="entry name" value="VOC"/>
    <property type="match status" value="1"/>
</dbReference>
<protein>
    <submittedName>
        <fullName evidence="2">Extradiol dioxygenase</fullName>
    </submittedName>
</protein>
<dbReference type="InterPro" id="IPR004360">
    <property type="entry name" value="Glyas_Fos-R_dOase_dom"/>
</dbReference>
<sequence>MSHKPQGHNAVSPYLLVSSVAQMLSFLQATFAAEVLYQAAAEDGVVRHAEVRIDDSVIMMGERPSDSAAVQCSTHVYVADVDAAYQRALSAGASTVSAPRDQPYGDRTAGVRDGEGNLWWIGTHLH</sequence>
<dbReference type="Gene3D" id="3.30.720.110">
    <property type="match status" value="1"/>
</dbReference>
<dbReference type="Proteomes" id="UP000238196">
    <property type="component" value="Unassembled WGS sequence"/>
</dbReference>
<dbReference type="Gene3D" id="3.30.720.120">
    <property type="match status" value="1"/>
</dbReference>
<dbReference type="PANTHER" id="PTHR34109">
    <property type="entry name" value="BNAUNNG04460D PROTEIN-RELATED"/>
    <property type="match status" value="1"/>
</dbReference>
<evidence type="ECO:0000259" key="1">
    <source>
        <dbReference type="PROSITE" id="PS51819"/>
    </source>
</evidence>
<dbReference type="Pfam" id="PF00903">
    <property type="entry name" value="Glyoxalase"/>
    <property type="match status" value="1"/>
</dbReference>
<organism evidence="2 3">
    <name type="scientific">Proteobacteria bacterium 228</name>
    <dbReference type="NCBI Taxonomy" id="2083153"/>
    <lineage>
        <taxon>Bacteria</taxon>
        <taxon>Pseudomonadati</taxon>
        <taxon>Pseudomonadota</taxon>
    </lineage>
</organism>
<dbReference type="GO" id="GO:0051213">
    <property type="term" value="F:dioxygenase activity"/>
    <property type="evidence" value="ECO:0007669"/>
    <property type="project" value="UniProtKB-KW"/>
</dbReference>
<evidence type="ECO:0000313" key="3">
    <source>
        <dbReference type="Proteomes" id="UP000238196"/>
    </source>
</evidence>
<dbReference type="AlphaFoldDB" id="A0A2S5KRG0"/>
<dbReference type="InterPro" id="IPR029068">
    <property type="entry name" value="Glyas_Bleomycin-R_OHBP_Dase"/>
</dbReference>
<accession>A0A2S5KRG0</accession>